<dbReference type="GO" id="GO:0005730">
    <property type="term" value="C:nucleolus"/>
    <property type="evidence" value="ECO:0007669"/>
    <property type="project" value="UniProtKB-SubCell"/>
</dbReference>
<protein>
    <submittedName>
        <fullName evidence="8">Putative rRNA-processing protein EBP2</fullName>
    </submittedName>
</protein>
<dbReference type="GO" id="GO:0042273">
    <property type="term" value="P:ribosomal large subunit biogenesis"/>
    <property type="evidence" value="ECO:0007669"/>
    <property type="project" value="TreeGrafter"/>
</dbReference>
<dbReference type="GO" id="GO:0030687">
    <property type="term" value="C:preribosome, large subunit precursor"/>
    <property type="evidence" value="ECO:0007669"/>
    <property type="project" value="TreeGrafter"/>
</dbReference>
<dbReference type="Proteomes" id="UP000440578">
    <property type="component" value="Unassembled WGS sequence"/>
</dbReference>
<feature type="compositionally biased region" description="Polar residues" evidence="7">
    <location>
        <begin position="239"/>
        <end position="251"/>
    </location>
</feature>
<evidence type="ECO:0000256" key="5">
    <source>
        <dbReference type="ARBA" id="ARBA00023054"/>
    </source>
</evidence>
<dbReference type="InterPro" id="IPR008610">
    <property type="entry name" value="Ebp2"/>
</dbReference>
<feature type="compositionally biased region" description="Basic residues" evidence="7">
    <location>
        <begin position="145"/>
        <end position="155"/>
    </location>
</feature>
<keyword evidence="4" id="KW-0690">Ribosome biogenesis</keyword>
<feature type="region of interest" description="Disordered" evidence="7">
    <location>
        <begin position="1"/>
        <end position="35"/>
    </location>
</feature>
<gene>
    <name evidence="8" type="primary">Ebna1bp2</name>
    <name evidence="8" type="ORF">FJT64_006658</name>
</gene>
<dbReference type="GO" id="GO:0006364">
    <property type="term" value="P:rRNA processing"/>
    <property type="evidence" value="ECO:0007669"/>
    <property type="project" value="TreeGrafter"/>
</dbReference>
<evidence type="ECO:0000256" key="7">
    <source>
        <dbReference type="SAM" id="MobiDB-lite"/>
    </source>
</evidence>
<feature type="compositionally biased region" description="Acidic residues" evidence="7">
    <location>
        <begin position="18"/>
        <end position="27"/>
    </location>
</feature>
<evidence type="ECO:0000256" key="3">
    <source>
        <dbReference type="ARBA" id="ARBA00007336"/>
    </source>
</evidence>
<dbReference type="OrthoDB" id="443772at2759"/>
<dbReference type="EMBL" id="VIIS01001593">
    <property type="protein sequence ID" value="KAF0295853.1"/>
    <property type="molecule type" value="Genomic_DNA"/>
</dbReference>
<proteinExistence type="inferred from homology"/>
<comment type="subcellular location">
    <subcellularLocation>
        <location evidence="2">Nucleus</location>
        <location evidence="2">Nucleolus</location>
    </subcellularLocation>
</comment>
<evidence type="ECO:0000313" key="8">
    <source>
        <dbReference type="EMBL" id="KAF0295853.1"/>
    </source>
</evidence>
<dbReference type="PANTHER" id="PTHR13028:SF0">
    <property type="entry name" value="RRNA-PROCESSING PROTEIN EBP2-RELATED"/>
    <property type="match status" value="1"/>
</dbReference>
<feature type="compositionally biased region" description="Gly residues" evidence="7">
    <location>
        <begin position="263"/>
        <end position="287"/>
    </location>
</feature>
<feature type="compositionally biased region" description="Acidic residues" evidence="7">
    <location>
        <begin position="1"/>
        <end position="10"/>
    </location>
</feature>
<evidence type="ECO:0000256" key="1">
    <source>
        <dbReference type="ARBA" id="ARBA00003387"/>
    </source>
</evidence>
<comment type="similarity">
    <text evidence="3">Belongs to the EBP2 family.</text>
</comment>
<evidence type="ECO:0000313" key="9">
    <source>
        <dbReference type="Proteomes" id="UP000440578"/>
    </source>
</evidence>
<keyword evidence="6" id="KW-0539">Nucleus</keyword>
<name>A0A6A4VQC0_AMPAM</name>
<dbReference type="Pfam" id="PF05890">
    <property type="entry name" value="Ebp2"/>
    <property type="match status" value="1"/>
</dbReference>
<accession>A0A6A4VQC0</accession>
<feature type="region of interest" description="Disordered" evidence="7">
    <location>
        <begin position="135"/>
        <end position="308"/>
    </location>
</feature>
<dbReference type="GO" id="GO:0034399">
    <property type="term" value="C:nuclear periphery"/>
    <property type="evidence" value="ECO:0007669"/>
    <property type="project" value="TreeGrafter"/>
</dbReference>
<comment type="function">
    <text evidence="1">Required for the processing of the 27S pre-rRNA.</text>
</comment>
<evidence type="ECO:0000256" key="2">
    <source>
        <dbReference type="ARBA" id="ARBA00004604"/>
    </source>
</evidence>
<keyword evidence="9" id="KW-1185">Reference proteome</keyword>
<reference evidence="8 9" key="1">
    <citation type="submission" date="2019-07" db="EMBL/GenBank/DDBJ databases">
        <title>Draft genome assembly of a fouling barnacle, Amphibalanus amphitrite (Darwin, 1854): The first reference genome for Thecostraca.</title>
        <authorList>
            <person name="Kim W."/>
        </authorList>
    </citation>
    <scope>NUCLEOTIDE SEQUENCE [LARGE SCALE GENOMIC DNA]</scope>
    <source>
        <strain evidence="8">SNU_AA5</strain>
        <tissue evidence="8">Soma without cirri and trophi</tissue>
    </source>
</reference>
<sequence length="308" mass="34783">MDLMDDDSEMEGYHSEDSAQDSDEELQEAFRTGKLQPGLNIVKERPVKTFVNNEGAILAKLEEIRVRLPWLERLDLVNRPAPMAPELKRDAAVLEGLPRLQAEGVPTRRPDDYLAQMVKSDEQMDKVRKFLIRQKTQKEMSEKARKLRELKKTGKRTQIEAQQRKQKEKKEMLEKMKKFRKGTEKNLDFLETPEELQSNKRQQPGKARNQKKKLSQKRQEKDARFGFGGRKRGQKRNTAESTSDTSWTSGKSRGGKKFVSKAGGKGRGPAGGAAGGRAKGGRGGGGAPNKRPGKLARQNMKNKAKSRK</sequence>
<dbReference type="AlphaFoldDB" id="A0A6A4VQC0"/>
<evidence type="ECO:0000256" key="4">
    <source>
        <dbReference type="ARBA" id="ARBA00022517"/>
    </source>
</evidence>
<evidence type="ECO:0000256" key="6">
    <source>
        <dbReference type="ARBA" id="ARBA00023242"/>
    </source>
</evidence>
<feature type="compositionally biased region" description="Basic and acidic residues" evidence="7">
    <location>
        <begin position="162"/>
        <end position="188"/>
    </location>
</feature>
<keyword evidence="5" id="KW-0175">Coiled coil</keyword>
<dbReference type="PANTHER" id="PTHR13028">
    <property type="entry name" value="RRNA PROCESSING PROTEIN EBNA1-BINDING PROTEIN-RELATED"/>
    <property type="match status" value="1"/>
</dbReference>
<organism evidence="8 9">
    <name type="scientific">Amphibalanus amphitrite</name>
    <name type="common">Striped barnacle</name>
    <name type="synonym">Balanus amphitrite</name>
    <dbReference type="NCBI Taxonomy" id="1232801"/>
    <lineage>
        <taxon>Eukaryota</taxon>
        <taxon>Metazoa</taxon>
        <taxon>Ecdysozoa</taxon>
        <taxon>Arthropoda</taxon>
        <taxon>Crustacea</taxon>
        <taxon>Multicrustacea</taxon>
        <taxon>Cirripedia</taxon>
        <taxon>Thoracica</taxon>
        <taxon>Thoracicalcarea</taxon>
        <taxon>Balanomorpha</taxon>
        <taxon>Balanoidea</taxon>
        <taxon>Balanidae</taxon>
        <taxon>Amphibalaninae</taxon>
        <taxon>Amphibalanus</taxon>
    </lineage>
</organism>
<comment type="caution">
    <text evidence="8">The sequence shown here is derived from an EMBL/GenBank/DDBJ whole genome shotgun (WGS) entry which is preliminary data.</text>
</comment>